<protein>
    <submittedName>
        <fullName evidence="3">Tetratricopeptide repeat protein</fullName>
    </submittedName>
</protein>
<dbReference type="InterPro" id="IPR011990">
    <property type="entry name" value="TPR-like_helical_dom_sf"/>
</dbReference>
<dbReference type="PROSITE" id="PS50005">
    <property type="entry name" value="TPR"/>
    <property type="match status" value="1"/>
</dbReference>
<dbReference type="EMBL" id="CP046566">
    <property type="protein sequence ID" value="QGW29624.1"/>
    <property type="molecule type" value="Genomic_DNA"/>
</dbReference>
<feature type="transmembrane region" description="Helical" evidence="2">
    <location>
        <begin position="356"/>
        <end position="375"/>
    </location>
</feature>
<evidence type="ECO:0000256" key="1">
    <source>
        <dbReference type="PROSITE-ProRule" id="PRU00339"/>
    </source>
</evidence>
<feature type="transmembrane region" description="Helical" evidence="2">
    <location>
        <begin position="387"/>
        <end position="408"/>
    </location>
</feature>
<organism evidence="3 4">
    <name type="scientific">Phnomibacter ginsenosidimutans</name>
    <dbReference type="NCBI Taxonomy" id="2676868"/>
    <lineage>
        <taxon>Bacteria</taxon>
        <taxon>Pseudomonadati</taxon>
        <taxon>Bacteroidota</taxon>
        <taxon>Chitinophagia</taxon>
        <taxon>Chitinophagales</taxon>
        <taxon>Chitinophagaceae</taxon>
        <taxon>Phnomibacter</taxon>
    </lineage>
</organism>
<dbReference type="SUPFAM" id="SSF48452">
    <property type="entry name" value="TPR-like"/>
    <property type="match status" value="2"/>
</dbReference>
<dbReference type="Proteomes" id="UP000426027">
    <property type="component" value="Chromosome"/>
</dbReference>
<feature type="repeat" description="TPR" evidence="1">
    <location>
        <begin position="125"/>
        <end position="158"/>
    </location>
</feature>
<keyword evidence="2" id="KW-0472">Membrane</keyword>
<keyword evidence="2" id="KW-0812">Transmembrane</keyword>
<dbReference type="KEGG" id="fls:GLV81_17230"/>
<evidence type="ECO:0000313" key="3">
    <source>
        <dbReference type="EMBL" id="QGW29624.1"/>
    </source>
</evidence>
<evidence type="ECO:0000313" key="4">
    <source>
        <dbReference type="Proteomes" id="UP000426027"/>
    </source>
</evidence>
<dbReference type="SMART" id="SM00028">
    <property type="entry name" value="TPR"/>
    <property type="match status" value="4"/>
</dbReference>
<evidence type="ECO:0000256" key="2">
    <source>
        <dbReference type="SAM" id="Phobius"/>
    </source>
</evidence>
<dbReference type="Pfam" id="PF13176">
    <property type="entry name" value="TPR_7"/>
    <property type="match status" value="1"/>
</dbReference>
<sequence length="473" mass="54361">MHIFSRFMICCVLCVCCVNQHTHAQQAKEDSFRQLLNMAKTDTNKVIWQWRLADVMNKRLPDSALYLAQQALALARQLRYTEGESASLGVLANTLIKLGNYPKALDFYLQKLQLEEGRNMPRNLASVVMNIGVVYMFQQEYRLALSYYLRADSLIEENNLSDIRYNSALNIGDLYDRMNMPDSAHFYFNKSLLLAIVNNDSAFMATSMVGLGHSSRKLLQSNQSAGYYYSAIPLLQQASDNDLLCEAYLGLSQLYQQQQRTDSAIYFATKSFALAEVSNFASRSLDAARLLTGLYKSARNTDSALVYMERSSILSDSINSRQRVRQLEMLSTNEKLRQQEASIARQKAEEERSKQLQYLFISVFIPLVFLLTFFLSQRRIPVRIIRFMGIISLLILFEFLTLLLHPVVADFTHHNPVYELLIFVCIASLLIPAHHSLEHWIIAKLTNRHQQHQRPSYVIRLMTKKLKIKKPAP</sequence>
<feature type="transmembrane region" description="Helical" evidence="2">
    <location>
        <begin position="420"/>
        <end position="442"/>
    </location>
</feature>
<reference evidence="3 4" key="1">
    <citation type="submission" date="2019-11" db="EMBL/GenBank/DDBJ databases">
        <authorList>
            <person name="Im W.T."/>
        </authorList>
    </citation>
    <scope>NUCLEOTIDE SEQUENCE [LARGE SCALE GENOMIC DNA]</scope>
    <source>
        <strain evidence="3 4">SB-02</strain>
    </source>
</reference>
<accession>A0A6I6GB45</accession>
<name>A0A6I6GB45_9BACT</name>
<keyword evidence="2" id="KW-1133">Transmembrane helix</keyword>
<dbReference type="PANTHER" id="PTHR10098">
    <property type="entry name" value="RAPSYN-RELATED"/>
    <property type="match status" value="1"/>
</dbReference>
<dbReference type="AlphaFoldDB" id="A0A6I6GB45"/>
<gene>
    <name evidence="3" type="ORF">GLV81_17230</name>
</gene>
<dbReference type="Gene3D" id="1.25.40.10">
    <property type="entry name" value="Tetratricopeptide repeat domain"/>
    <property type="match status" value="2"/>
</dbReference>
<dbReference type="InterPro" id="IPR019734">
    <property type="entry name" value="TPR_rpt"/>
</dbReference>
<keyword evidence="4" id="KW-1185">Reference proteome</keyword>
<proteinExistence type="predicted"/>
<keyword evidence="1" id="KW-0802">TPR repeat</keyword>